<dbReference type="OrthoDB" id="9815229at2"/>
<evidence type="ECO:0000256" key="1">
    <source>
        <dbReference type="SAM" id="Phobius"/>
    </source>
</evidence>
<dbReference type="Pfam" id="PF05838">
    <property type="entry name" value="Glyco_hydro_108"/>
    <property type="match status" value="1"/>
</dbReference>
<dbReference type="Proteomes" id="UP000199569">
    <property type="component" value="Unassembled WGS sequence"/>
</dbReference>
<evidence type="ECO:0000259" key="3">
    <source>
        <dbReference type="Pfam" id="PF09374"/>
    </source>
</evidence>
<keyword evidence="5" id="KW-1185">Reference proteome</keyword>
<dbReference type="STRING" id="549386.SAMN02927923_00421"/>
<evidence type="ECO:0000313" key="4">
    <source>
        <dbReference type="EMBL" id="SCX96567.1"/>
    </source>
</evidence>
<feature type="domain" description="TtsA-like Glycoside hydrolase family 108" evidence="2">
    <location>
        <begin position="12"/>
        <end position="95"/>
    </location>
</feature>
<dbReference type="AlphaFoldDB" id="A0A1G5C2M6"/>
<dbReference type="SUPFAM" id="SSF53955">
    <property type="entry name" value="Lysozyme-like"/>
    <property type="match status" value="1"/>
</dbReference>
<organism evidence="4 5">
    <name type="scientific">Microvirga guangxiensis</name>
    <dbReference type="NCBI Taxonomy" id="549386"/>
    <lineage>
        <taxon>Bacteria</taxon>
        <taxon>Pseudomonadati</taxon>
        <taxon>Pseudomonadota</taxon>
        <taxon>Alphaproteobacteria</taxon>
        <taxon>Hyphomicrobiales</taxon>
        <taxon>Methylobacteriaceae</taxon>
        <taxon>Microvirga</taxon>
    </lineage>
</organism>
<proteinExistence type="predicted"/>
<reference evidence="4 5" key="1">
    <citation type="submission" date="2016-10" db="EMBL/GenBank/DDBJ databases">
        <authorList>
            <person name="de Groot N.N."/>
        </authorList>
    </citation>
    <scope>NUCLEOTIDE SEQUENCE [LARGE SCALE GENOMIC DNA]</scope>
    <source>
        <strain evidence="4 5">CGMCC 1.7666</strain>
    </source>
</reference>
<dbReference type="InterPro" id="IPR023346">
    <property type="entry name" value="Lysozyme-like_dom_sf"/>
</dbReference>
<keyword evidence="1" id="KW-0472">Membrane</keyword>
<sequence>MPASSSFETALAQVLKHEGGFVWHPQDPGGATNFGITVQTLSRARGQPASAEDVHRLTMGEASSIYRRFYWDVLCADELPRGVDLALFDFAVNSGPRQAVMMLQRVLGVEADGLVGPITLEAVRRADAVDTIRRLTRRRLGFLSRLAIWPVFGRGWRRRVLHVEREAILLASSFTPQHGISNMIDTKAILASRTIWANLIGLVAVILGLFGFEASALSAGAFQEALVQFIAAGSFIASTVFRILATKQITN</sequence>
<protein>
    <submittedName>
        <fullName evidence="4">Lysozyme family protein</fullName>
    </submittedName>
</protein>
<dbReference type="InterPro" id="IPR018537">
    <property type="entry name" value="Peptidoglycan-bd_3"/>
</dbReference>
<evidence type="ECO:0000313" key="5">
    <source>
        <dbReference type="Proteomes" id="UP000199569"/>
    </source>
</evidence>
<dbReference type="Gene3D" id="1.20.141.10">
    <property type="entry name" value="Chitosanase, subunit A, domain 1"/>
    <property type="match status" value="1"/>
</dbReference>
<name>A0A1G5C2M6_9HYPH</name>
<evidence type="ECO:0000259" key="2">
    <source>
        <dbReference type="Pfam" id="PF05838"/>
    </source>
</evidence>
<dbReference type="Pfam" id="PF09374">
    <property type="entry name" value="PG_binding_3"/>
    <property type="match status" value="1"/>
</dbReference>
<keyword evidence="1" id="KW-0812">Transmembrane</keyword>
<dbReference type="CDD" id="cd13926">
    <property type="entry name" value="N-acetylmuramidase_GH108"/>
    <property type="match status" value="1"/>
</dbReference>
<feature type="transmembrane region" description="Helical" evidence="1">
    <location>
        <begin position="225"/>
        <end position="245"/>
    </location>
</feature>
<dbReference type="RefSeq" id="WP_091129049.1">
    <property type="nucleotide sequence ID" value="NZ_FMVJ01000002.1"/>
</dbReference>
<accession>A0A1G5C2M6</accession>
<feature type="domain" description="Peptidoglycan binding" evidence="3">
    <location>
        <begin position="99"/>
        <end position="159"/>
    </location>
</feature>
<gene>
    <name evidence="4" type="ORF">SAMN02927923_00421</name>
</gene>
<dbReference type="EMBL" id="FMVJ01000002">
    <property type="protein sequence ID" value="SCX96567.1"/>
    <property type="molecule type" value="Genomic_DNA"/>
</dbReference>
<keyword evidence="1" id="KW-1133">Transmembrane helix</keyword>
<dbReference type="InterPro" id="IPR008565">
    <property type="entry name" value="TtsA-like_GH18_dom"/>
</dbReference>
<feature type="transmembrane region" description="Helical" evidence="1">
    <location>
        <begin position="195"/>
        <end position="219"/>
    </location>
</feature>